<sequence length="581" mass="59537">MKQSRFYSLWVILVLLIVACGGAPSSNNTRFVPYPEEAQVLGLVNAFRSQARACGAQQFAAAPALTWVEAVGDAAWFHSIDMGRANSDSHQGASTADRLRARGFDPGPVAEHRSRTRLPANPNDAFSAWAADPVACANMMNPTFTVMGAGLWGEYEGGNTTGLAFWTHILTTPRSTTPPPTPTPILSISPTTSTVTVGGSAIAFSATLTNSTASISWILVGPGSLSATTGVNTSYTPPTAGGASTAIVSARAGDLTATAAITINAATPIPTLDITPIQATVNVGGAAITFTATTNTNQTIGWALGANSPGSISSTIGNTTSYTPPATGGAGTAFLCAAVSINLSKCATITINAAAPTLTVSPITATTQVGGANVIITASSNQVSWSMTGPGTFSWAGSTFTYIPPTSGNGGTTTVTATLGTLTASAVITITPPAPPPPPDLAPFLALINEFRSQPRVCMNGAVAENMPAVPPVAFQDQLNTAARLHSEDMAANNYFSHTGLNGSTFVTRIAATGYTGAPQGENIAAGNANVQGAFDSWRNSNSGHCQAMMSASSNEIGLGYGFNSSSQWTHYWTLVFGKRN</sequence>
<dbReference type="InterPro" id="IPR035940">
    <property type="entry name" value="CAP_sf"/>
</dbReference>
<feature type="domain" description="SCP" evidence="2">
    <location>
        <begin position="42"/>
        <end position="157"/>
    </location>
</feature>
<dbReference type="CDD" id="cd05379">
    <property type="entry name" value="CAP_bacterial"/>
    <property type="match status" value="2"/>
</dbReference>
<evidence type="ECO:0000256" key="1">
    <source>
        <dbReference type="SAM" id="MobiDB-lite"/>
    </source>
</evidence>
<protein>
    <recommendedName>
        <fullName evidence="2">SCP domain-containing protein</fullName>
    </recommendedName>
</protein>
<dbReference type="InterPro" id="IPR014044">
    <property type="entry name" value="CAP_dom"/>
</dbReference>
<accession>A0A7C3HEE0</accession>
<comment type="caution">
    <text evidence="3">The sequence shown here is derived from an EMBL/GenBank/DDBJ whole genome shotgun (WGS) entry which is preliminary data.</text>
</comment>
<feature type="region of interest" description="Disordered" evidence="1">
    <location>
        <begin position="86"/>
        <end position="118"/>
    </location>
</feature>
<name>A0A7C3HEE0_MEIRU</name>
<dbReference type="PANTHER" id="PTHR31157">
    <property type="entry name" value="SCP DOMAIN-CONTAINING PROTEIN"/>
    <property type="match status" value="1"/>
</dbReference>
<gene>
    <name evidence="3" type="ORF">ENS82_11100</name>
</gene>
<dbReference type="EMBL" id="DSWI01000026">
    <property type="protein sequence ID" value="HFG21236.1"/>
    <property type="molecule type" value="Genomic_DNA"/>
</dbReference>
<feature type="domain" description="SCP" evidence="2">
    <location>
        <begin position="445"/>
        <end position="577"/>
    </location>
</feature>
<evidence type="ECO:0000313" key="3">
    <source>
        <dbReference type="EMBL" id="HFG21236.1"/>
    </source>
</evidence>
<dbReference type="PROSITE" id="PS51257">
    <property type="entry name" value="PROKAR_LIPOPROTEIN"/>
    <property type="match status" value="1"/>
</dbReference>
<evidence type="ECO:0000259" key="2">
    <source>
        <dbReference type="Pfam" id="PF00188"/>
    </source>
</evidence>
<dbReference type="PANTHER" id="PTHR31157:SF1">
    <property type="entry name" value="SCP DOMAIN-CONTAINING PROTEIN"/>
    <property type="match status" value="1"/>
</dbReference>
<dbReference type="SUPFAM" id="SSF55797">
    <property type="entry name" value="PR-1-like"/>
    <property type="match status" value="2"/>
</dbReference>
<reference evidence="3" key="1">
    <citation type="journal article" date="2020" name="mSystems">
        <title>Genome- and Community-Level Interaction Insights into Carbon Utilization and Element Cycling Functions of Hydrothermarchaeota in Hydrothermal Sediment.</title>
        <authorList>
            <person name="Zhou Z."/>
            <person name="Liu Y."/>
            <person name="Xu W."/>
            <person name="Pan J."/>
            <person name="Luo Z.H."/>
            <person name="Li M."/>
        </authorList>
    </citation>
    <scope>NUCLEOTIDE SEQUENCE [LARGE SCALE GENOMIC DNA]</scope>
    <source>
        <strain evidence="3">SpSt-524</strain>
    </source>
</reference>
<dbReference type="Gene3D" id="3.40.33.10">
    <property type="entry name" value="CAP"/>
    <property type="match status" value="2"/>
</dbReference>
<dbReference type="Pfam" id="PF00188">
    <property type="entry name" value="CAP"/>
    <property type="match status" value="2"/>
</dbReference>
<dbReference type="AlphaFoldDB" id="A0A7C3HEE0"/>
<proteinExistence type="predicted"/>
<organism evidence="3">
    <name type="scientific">Meiothermus ruber</name>
    <dbReference type="NCBI Taxonomy" id="277"/>
    <lineage>
        <taxon>Bacteria</taxon>
        <taxon>Thermotogati</taxon>
        <taxon>Deinococcota</taxon>
        <taxon>Deinococci</taxon>
        <taxon>Thermales</taxon>
        <taxon>Thermaceae</taxon>
        <taxon>Meiothermus</taxon>
    </lineage>
</organism>